<evidence type="ECO:0000313" key="3">
    <source>
        <dbReference type="Proteomes" id="UP000009326"/>
    </source>
</evidence>
<feature type="transmembrane region" description="Helical" evidence="1">
    <location>
        <begin position="30"/>
        <end position="50"/>
    </location>
</feature>
<feature type="transmembrane region" description="Helical" evidence="1">
    <location>
        <begin position="171"/>
        <end position="195"/>
    </location>
</feature>
<feature type="transmembrane region" description="Helical" evidence="1">
    <location>
        <begin position="140"/>
        <end position="159"/>
    </location>
</feature>
<dbReference type="RefSeq" id="WP_008473488.1">
    <property type="nucleotide sequence ID" value="NZ_CAKC01000060.1"/>
</dbReference>
<feature type="transmembrane region" description="Helical" evidence="1">
    <location>
        <begin position="231"/>
        <end position="253"/>
    </location>
</feature>
<dbReference type="Proteomes" id="UP000009326">
    <property type="component" value="Unassembled WGS sequence"/>
</dbReference>
<sequence>MNKPQKEGITLKARGMLMSMGFKKGFSSRYALVFYLGSILISITIQFFLWKAVLVNKPEVEFKQTISYLVLMQFLSMAFPKSSYELNDEIKSGDMALSLLKPISLENKFFWEGLGYSLAKVVVIGLVEIVIYFLLVPHAVTVLSVLMVCVAIALAYTLYFEIELILGTFAFYTYSIWGIATFKSAILLILSGNIFPVEYYPSFIRSLSDILPFQYSFGAVGLLSQNPSLDLFTKIVLIQLFYIVVFHFIYLGLFNRAVKSVVIQGG</sequence>
<dbReference type="InterPro" id="IPR010390">
    <property type="entry name" value="ABC-2_transporter-like"/>
</dbReference>
<dbReference type="OrthoDB" id="8582979at2"/>
<reference evidence="2 3" key="1">
    <citation type="submission" date="2012-06" db="EMBL/GenBank/DDBJ databases">
        <title>Draft genome sequence of Lactobacillus gigeriorum CRBIP 24.85T, isolated from chicken crop.</title>
        <authorList>
            <person name="Cousin S."/>
            <person name="Ma L."/>
            <person name="Creno S."/>
            <person name="Clermont D."/>
            <person name="Loux V."/>
            <person name="Bizet C."/>
            <person name="Bouchier C."/>
        </authorList>
    </citation>
    <scope>NUCLEOTIDE SEQUENCE [LARGE SCALE GENOMIC DNA]</scope>
    <source>
        <strain evidence="3">CRBIP 24.85T</strain>
    </source>
</reference>
<protein>
    <submittedName>
        <fullName evidence="2">ABC-type uncharacterized transport system, permease component</fullName>
    </submittedName>
</protein>
<feature type="transmembrane region" description="Helical" evidence="1">
    <location>
        <begin position="109"/>
        <end position="134"/>
    </location>
</feature>
<gene>
    <name evidence="2" type="ORF">BN52_03835</name>
</gene>
<dbReference type="Pfam" id="PF06182">
    <property type="entry name" value="ABC2_membrane_6"/>
    <property type="match status" value="1"/>
</dbReference>
<dbReference type="PANTHER" id="PTHR36832:SF1">
    <property type="entry name" value="SLR1174 PROTEIN"/>
    <property type="match status" value="1"/>
</dbReference>
<evidence type="ECO:0000256" key="1">
    <source>
        <dbReference type="SAM" id="Phobius"/>
    </source>
</evidence>
<keyword evidence="1" id="KW-1133">Transmembrane helix</keyword>
<name>I7KPE4_9LACO</name>
<dbReference type="AlphaFoldDB" id="I7KPE4"/>
<keyword evidence="1" id="KW-0472">Membrane</keyword>
<dbReference type="PANTHER" id="PTHR36832">
    <property type="entry name" value="SLR1174 PROTEIN-RELATED"/>
    <property type="match status" value="1"/>
</dbReference>
<evidence type="ECO:0000313" key="2">
    <source>
        <dbReference type="EMBL" id="CCI87299.1"/>
    </source>
</evidence>
<accession>I7KPE4</accession>
<dbReference type="EMBL" id="CAKC01000060">
    <property type="protein sequence ID" value="CCI87299.1"/>
    <property type="molecule type" value="Genomic_DNA"/>
</dbReference>
<organism evidence="2 3">
    <name type="scientific">Lactobacillus gigeriorum DSM 23908 = CRBIP 24.85</name>
    <dbReference type="NCBI Taxonomy" id="1423751"/>
    <lineage>
        <taxon>Bacteria</taxon>
        <taxon>Bacillati</taxon>
        <taxon>Bacillota</taxon>
        <taxon>Bacilli</taxon>
        <taxon>Lactobacillales</taxon>
        <taxon>Lactobacillaceae</taxon>
        <taxon>Lactobacillus</taxon>
    </lineage>
</organism>
<comment type="caution">
    <text evidence="2">The sequence shown here is derived from an EMBL/GenBank/DDBJ whole genome shotgun (WGS) entry which is preliminary data.</text>
</comment>
<keyword evidence="1" id="KW-0812">Transmembrane</keyword>
<dbReference type="STRING" id="1423751.FC38_GL000128"/>
<proteinExistence type="predicted"/>